<evidence type="ECO:0000313" key="5">
    <source>
        <dbReference type="Proteomes" id="UP000183208"/>
    </source>
</evidence>
<dbReference type="Pfam" id="PF00656">
    <property type="entry name" value="Peptidase_C14"/>
    <property type="match status" value="1"/>
</dbReference>
<accession>A0A1M6VEW2</accession>
<dbReference type="SUPFAM" id="SSF52129">
    <property type="entry name" value="Caspase-like"/>
    <property type="match status" value="1"/>
</dbReference>
<feature type="coiled-coil region" evidence="1">
    <location>
        <begin position="359"/>
        <end position="466"/>
    </location>
</feature>
<dbReference type="AlphaFoldDB" id="A0A1M6VEW2"/>
<sequence>MRACWASVAAIFLIFGLYDPAFAEKRVALVIGNSAYQNVGRLLNPANDSAAMSETFKSAGFDVVELKRDVKANEMRRALRDFSDSVRDADVAIVYYAGHGIEIDGTNYLVPTDATLERDIDAYDEAIPLERLLAVIEPARKLRLVILDACRDNPFSKSMKRTIASRAIGRGLAKVDPTSPNTLVAFAAKAGSTASDGDGKNSPFTAALVKYLPKPGLDLRKAFGFARDEVLKTTGNRQEPFIYGSLGGDDFALVPAAVPAPAVAPAVDSSQGVRADYELAERVGTKEAWDFFLSTYPDGFYAKLAQAQRNKLEAEQSRLAAIEKSRSAEEERARLAAEGAKASAQAKAAAEARAADEARAAAERKKVLEEAKIVEVERAQAKAAEEARLAAERKKEIEQTKAAEAEHARLVLQAKAAADARIAAENARAAAEAEVKREQLALERAKALAEEKAAEAARIRAEAQARAEQDAKVVASTTKAAEEAKANQDAERARQQKVVQEARLAEAERGRLAAQVKANEASTNAVTADDAVRKEAQSVVDQKAKPIGPLANLTPPNDQGASAPGQESLPRLLQAQLRRVGCGSDPVTGDWDASAQKALHLFNKNAGTKFDVRVATIDALDVVRGKTGRICPLLCEHGFKADGDSCVKIICKDGLELSDDNSCERVERQKPRRKEAPTATLTPERATAPSPERQREPAAPSAIQRADLAKQVGGYRQCMGALPGCYERAIRNRSPEAARAWCNRRPTC</sequence>
<dbReference type="RefSeq" id="WP_079585929.1">
    <property type="nucleotide sequence ID" value="NZ_FNTI01000001.1"/>
</dbReference>
<evidence type="ECO:0000259" key="3">
    <source>
        <dbReference type="PROSITE" id="PS50208"/>
    </source>
</evidence>
<dbReference type="InterPro" id="IPR011600">
    <property type="entry name" value="Pept_C14_caspase"/>
</dbReference>
<dbReference type="InterPro" id="IPR052039">
    <property type="entry name" value="Caspase-related_regulators"/>
</dbReference>
<dbReference type="Gene3D" id="3.40.50.1460">
    <property type="match status" value="1"/>
</dbReference>
<reference evidence="4 5" key="1">
    <citation type="submission" date="2016-10" db="EMBL/GenBank/DDBJ databases">
        <authorList>
            <person name="de Groot N.N."/>
        </authorList>
    </citation>
    <scope>NUCLEOTIDE SEQUENCE [LARGE SCALE GENOMIC DNA]</scope>
    <source>
        <strain evidence="4 5">GAS522</strain>
    </source>
</reference>
<evidence type="ECO:0000256" key="2">
    <source>
        <dbReference type="SAM" id="MobiDB-lite"/>
    </source>
</evidence>
<dbReference type="GO" id="GO:0004197">
    <property type="term" value="F:cysteine-type endopeptidase activity"/>
    <property type="evidence" value="ECO:0007669"/>
    <property type="project" value="InterPro"/>
</dbReference>
<evidence type="ECO:0000313" key="4">
    <source>
        <dbReference type="EMBL" id="SEC63542.1"/>
    </source>
</evidence>
<dbReference type="EMBL" id="FNTI01000001">
    <property type="protein sequence ID" value="SEC63542.1"/>
    <property type="molecule type" value="Genomic_DNA"/>
</dbReference>
<protein>
    <submittedName>
        <fullName evidence="4">Uncharacterized protein, contains caspase domain</fullName>
    </submittedName>
</protein>
<gene>
    <name evidence="4" type="ORF">SAMN05444171_1909</name>
</gene>
<dbReference type="InterPro" id="IPR029030">
    <property type="entry name" value="Caspase-like_dom_sf"/>
</dbReference>
<keyword evidence="1" id="KW-0175">Coiled coil</keyword>
<dbReference type="PROSITE" id="PS50208">
    <property type="entry name" value="CASPASE_P20"/>
    <property type="match status" value="1"/>
</dbReference>
<dbReference type="GO" id="GO:0006508">
    <property type="term" value="P:proteolysis"/>
    <property type="evidence" value="ECO:0007669"/>
    <property type="project" value="InterPro"/>
</dbReference>
<feature type="region of interest" description="Disordered" evidence="2">
    <location>
        <begin position="666"/>
        <end position="702"/>
    </location>
</feature>
<evidence type="ECO:0000256" key="1">
    <source>
        <dbReference type="SAM" id="Coils"/>
    </source>
</evidence>
<feature type="region of interest" description="Disordered" evidence="2">
    <location>
        <begin position="547"/>
        <end position="566"/>
    </location>
</feature>
<dbReference type="PANTHER" id="PTHR22576:SF37">
    <property type="entry name" value="MUCOSA-ASSOCIATED LYMPHOID TISSUE LYMPHOMA TRANSLOCATION PROTEIN 1"/>
    <property type="match status" value="1"/>
</dbReference>
<dbReference type="PANTHER" id="PTHR22576">
    <property type="entry name" value="MUCOSA ASSOCIATED LYMPHOID TISSUE LYMPHOMA TRANSLOCATION PROTEIN 1/PARACASPASE"/>
    <property type="match status" value="1"/>
</dbReference>
<dbReference type="Proteomes" id="UP000183208">
    <property type="component" value="Unassembled WGS sequence"/>
</dbReference>
<name>A0A1M6VEW2_9BRAD</name>
<proteinExistence type="predicted"/>
<feature type="domain" description="Caspase family p20" evidence="3">
    <location>
        <begin position="24"/>
        <end position="154"/>
    </location>
</feature>
<organism evidence="4 5">
    <name type="scientific">Bradyrhizobium lablabi</name>
    <dbReference type="NCBI Taxonomy" id="722472"/>
    <lineage>
        <taxon>Bacteria</taxon>
        <taxon>Pseudomonadati</taxon>
        <taxon>Pseudomonadota</taxon>
        <taxon>Alphaproteobacteria</taxon>
        <taxon>Hyphomicrobiales</taxon>
        <taxon>Nitrobacteraceae</taxon>
        <taxon>Bradyrhizobium</taxon>
    </lineage>
</organism>
<dbReference type="InterPro" id="IPR001309">
    <property type="entry name" value="Pept_C14_p20"/>
</dbReference>
<dbReference type="OrthoDB" id="9816009at2"/>
<feature type="coiled-coil region" evidence="1">
    <location>
        <begin position="304"/>
        <end position="332"/>
    </location>
</feature>